<dbReference type="AlphaFoldDB" id="A0A382LNI2"/>
<accession>A0A382LNI2</accession>
<dbReference type="EMBL" id="UINC01087371">
    <property type="protein sequence ID" value="SVC36682.1"/>
    <property type="molecule type" value="Genomic_DNA"/>
</dbReference>
<protein>
    <submittedName>
        <fullName evidence="1">Uncharacterized protein</fullName>
    </submittedName>
</protein>
<evidence type="ECO:0000313" key="1">
    <source>
        <dbReference type="EMBL" id="SVC36682.1"/>
    </source>
</evidence>
<name>A0A382LNI2_9ZZZZ</name>
<sequence length="151" mass="16101">MKNQILRTGMFLRLSVLIFCSLFICGNSYSADCGVVTVVDCDLTSSDDEIIINNDWVDANGKKVTISSTGSIIVDNHDDDGLIRFRQEVSDIEIENNGTLQVGEYDGVGTRSGEHNTITAKDGTATNLTITNNGVIAADGRNAIGLKAAEG</sequence>
<feature type="non-terminal residue" evidence="1">
    <location>
        <position position="151"/>
    </location>
</feature>
<gene>
    <name evidence="1" type="ORF">METZ01_LOCUS289536</name>
</gene>
<proteinExistence type="predicted"/>
<organism evidence="1">
    <name type="scientific">marine metagenome</name>
    <dbReference type="NCBI Taxonomy" id="408172"/>
    <lineage>
        <taxon>unclassified sequences</taxon>
        <taxon>metagenomes</taxon>
        <taxon>ecological metagenomes</taxon>
    </lineage>
</organism>
<reference evidence="1" key="1">
    <citation type="submission" date="2018-05" db="EMBL/GenBank/DDBJ databases">
        <authorList>
            <person name="Lanie J.A."/>
            <person name="Ng W.-L."/>
            <person name="Kazmierczak K.M."/>
            <person name="Andrzejewski T.M."/>
            <person name="Davidsen T.M."/>
            <person name="Wayne K.J."/>
            <person name="Tettelin H."/>
            <person name="Glass J.I."/>
            <person name="Rusch D."/>
            <person name="Podicherti R."/>
            <person name="Tsui H.-C.T."/>
            <person name="Winkler M.E."/>
        </authorList>
    </citation>
    <scope>NUCLEOTIDE SEQUENCE</scope>
</reference>